<sequence>MDLRSLASVAWFADWLCVQLFNRLASYWLPRVHPCRSLCTGGQKRREGAGATASLDALTSIAAGLRIVTKKTSYCSSFFLEVAQASRLAPKIAAGKRADAYAEP</sequence>
<protein>
    <submittedName>
        <fullName evidence="1">Uncharacterized protein</fullName>
    </submittedName>
</protein>
<accession>A0A238JY77</accession>
<reference evidence="1 2" key="1">
    <citation type="submission" date="2017-05" db="EMBL/GenBank/DDBJ databases">
        <authorList>
            <person name="Song R."/>
            <person name="Chenine A.L."/>
            <person name="Ruprecht R.M."/>
        </authorList>
    </citation>
    <scope>NUCLEOTIDE SEQUENCE [LARGE SCALE GENOMIC DNA]</scope>
    <source>
        <strain evidence="1 2">CECT 8663</strain>
    </source>
</reference>
<organism evidence="1 2">
    <name type="scientific">Pelagimonas varians</name>
    <dbReference type="NCBI Taxonomy" id="696760"/>
    <lineage>
        <taxon>Bacteria</taxon>
        <taxon>Pseudomonadati</taxon>
        <taxon>Pseudomonadota</taxon>
        <taxon>Alphaproteobacteria</taxon>
        <taxon>Rhodobacterales</taxon>
        <taxon>Roseobacteraceae</taxon>
        <taxon>Pelagimonas</taxon>
    </lineage>
</organism>
<evidence type="ECO:0000313" key="1">
    <source>
        <dbReference type="EMBL" id="SMX35453.1"/>
    </source>
</evidence>
<evidence type="ECO:0000313" key="2">
    <source>
        <dbReference type="Proteomes" id="UP000220836"/>
    </source>
</evidence>
<keyword evidence="2" id="KW-1185">Reference proteome</keyword>
<dbReference type="AlphaFoldDB" id="A0A238JY77"/>
<name>A0A238JY77_9RHOB</name>
<dbReference type="Proteomes" id="UP000220836">
    <property type="component" value="Unassembled WGS sequence"/>
</dbReference>
<gene>
    <name evidence="1" type="ORF">PEV8663_00464</name>
</gene>
<dbReference type="EMBL" id="FXYH01000002">
    <property type="protein sequence ID" value="SMX35453.1"/>
    <property type="molecule type" value="Genomic_DNA"/>
</dbReference>
<proteinExistence type="predicted"/>